<keyword evidence="11" id="KW-1185">Reference proteome</keyword>
<dbReference type="PANTHER" id="PTHR43133:SF50">
    <property type="entry name" value="ECF RNA POLYMERASE SIGMA FACTOR SIGM"/>
    <property type="match status" value="1"/>
</dbReference>
<dbReference type="InterPro" id="IPR014284">
    <property type="entry name" value="RNA_pol_sigma-70_dom"/>
</dbReference>
<dbReference type="InterPro" id="IPR013324">
    <property type="entry name" value="RNA_pol_sigma_r3/r4-like"/>
</dbReference>
<dbReference type="NCBIfam" id="TIGR02983">
    <property type="entry name" value="SigE-fam_strep"/>
    <property type="match status" value="1"/>
</dbReference>
<evidence type="ECO:0000256" key="3">
    <source>
        <dbReference type="ARBA" id="ARBA00023082"/>
    </source>
</evidence>
<dbReference type="CDD" id="cd06171">
    <property type="entry name" value="Sigma70_r4"/>
    <property type="match status" value="1"/>
</dbReference>
<dbReference type="GO" id="GO:0006352">
    <property type="term" value="P:DNA-templated transcription initiation"/>
    <property type="evidence" value="ECO:0007669"/>
    <property type="project" value="InterPro"/>
</dbReference>
<dbReference type="InterPro" id="IPR039425">
    <property type="entry name" value="RNA_pol_sigma-70-like"/>
</dbReference>
<reference evidence="8" key="1">
    <citation type="submission" date="2022-12" db="EMBL/GenBank/DDBJ databases">
        <title>Gycomyces niveus sp.nov., a novel actinomycete isolated from soil in Shouguang.</title>
        <authorList>
            <person name="Yang X."/>
        </authorList>
    </citation>
    <scope>NUCLEOTIDE SEQUENCE</scope>
    <source>
        <strain evidence="8">DSM 44724</strain>
    </source>
</reference>
<keyword evidence="3" id="KW-0731">Sigma factor</keyword>
<keyword evidence="4" id="KW-0238">DNA-binding</keyword>
<comment type="similarity">
    <text evidence="1">Belongs to the sigma-70 factor family. ECF subfamily.</text>
</comment>
<evidence type="ECO:0000313" key="11">
    <source>
        <dbReference type="Proteomes" id="UP001183604"/>
    </source>
</evidence>
<evidence type="ECO:0000259" key="6">
    <source>
        <dbReference type="Pfam" id="PF04542"/>
    </source>
</evidence>
<evidence type="ECO:0000256" key="5">
    <source>
        <dbReference type="ARBA" id="ARBA00023163"/>
    </source>
</evidence>
<evidence type="ECO:0000256" key="2">
    <source>
        <dbReference type="ARBA" id="ARBA00023015"/>
    </source>
</evidence>
<feature type="domain" description="RNA polymerase sigma-70 region 2" evidence="6">
    <location>
        <begin position="13"/>
        <end position="77"/>
    </location>
</feature>
<sequence length="166" mass="19066">MTPESEREFRVYVEANRAALLRMAFLTCGDWHHAEDAVQTALVKLFGAWDRTRRETVDAYTRRIVANVLVDQTRRTWFRRERSYAFPPDQREAASPGDDQAEAAAILARLPLKQRATIVLRFWEDQSVEQTARILRCSTGTVKSNTARGLKTLREHYETLNPAGSK</sequence>
<dbReference type="Pfam" id="PF04542">
    <property type="entry name" value="Sigma70_r2"/>
    <property type="match status" value="1"/>
</dbReference>
<dbReference type="AlphaFoldDB" id="A0A9X3PXM8"/>
<evidence type="ECO:0000313" key="9">
    <source>
        <dbReference type="EMBL" id="MDR7336592.1"/>
    </source>
</evidence>
<dbReference type="GO" id="GO:0016987">
    <property type="term" value="F:sigma factor activity"/>
    <property type="evidence" value="ECO:0007669"/>
    <property type="project" value="UniProtKB-KW"/>
</dbReference>
<dbReference type="SUPFAM" id="SSF88659">
    <property type="entry name" value="Sigma3 and sigma4 domains of RNA polymerase sigma factors"/>
    <property type="match status" value="1"/>
</dbReference>
<dbReference type="InterPro" id="IPR036388">
    <property type="entry name" value="WH-like_DNA-bd_sf"/>
</dbReference>
<dbReference type="EMBL" id="JAPZVQ010000020">
    <property type="protein sequence ID" value="MDA1387923.1"/>
    <property type="molecule type" value="Genomic_DNA"/>
</dbReference>
<dbReference type="InterPro" id="IPR014325">
    <property type="entry name" value="RNA_pol_sigma-E_actinobac"/>
</dbReference>
<keyword evidence="2" id="KW-0805">Transcription regulation</keyword>
<evidence type="ECO:0000256" key="1">
    <source>
        <dbReference type="ARBA" id="ARBA00010641"/>
    </source>
</evidence>
<dbReference type="SUPFAM" id="SSF88946">
    <property type="entry name" value="Sigma2 domain of RNA polymerase sigma factors"/>
    <property type="match status" value="1"/>
</dbReference>
<dbReference type="InterPro" id="IPR007627">
    <property type="entry name" value="RNA_pol_sigma70_r2"/>
</dbReference>
<evidence type="ECO:0000256" key="4">
    <source>
        <dbReference type="ARBA" id="ARBA00023125"/>
    </source>
</evidence>
<dbReference type="RefSeq" id="WP_270124423.1">
    <property type="nucleotide sequence ID" value="NZ_BAAAOM010000002.1"/>
</dbReference>
<dbReference type="Gene3D" id="1.10.1740.10">
    <property type="match status" value="1"/>
</dbReference>
<dbReference type="PANTHER" id="PTHR43133">
    <property type="entry name" value="RNA POLYMERASE ECF-TYPE SIGMA FACTO"/>
    <property type="match status" value="1"/>
</dbReference>
<dbReference type="Gene3D" id="1.10.10.10">
    <property type="entry name" value="Winged helix-like DNA-binding domain superfamily/Winged helix DNA-binding domain"/>
    <property type="match status" value="1"/>
</dbReference>
<proteinExistence type="inferred from homology"/>
<reference evidence="9 11" key="2">
    <citation type="submission" date="2023-07" db="EMBL/GenBank/DDBJ databases">
        <title>Sequencing the genomes of 1000 actinobacteria strains.</title>
        <authorList>
            <person name="Klenk H.-P."/>
        </authorList>
    </citation>
    <scope>NUCLEOTIDE SEQUENCE [LARGE SCALE GENOMIC DNA]</scope>
    <source>
        <strain evidence="9 11">DSM 44724</strain>
    </source>
</reference>
<keyword evidence="5" id="KW-0804">Transcription</keyword>
<dbReference type="Proteomes" id="UP001183604">
    <property type="component" value="Unassembled WGS sequence"/>
</dbReference>
<protein>
    <submittedName>
        <fullName evidence="9">RNA polymerase sigma-70 factor (Sigma-E family)</fullName>
    </submittedName>
    <submittedName>
        <fullName evidence="8">SigE family RNA polymerase sigma factor</fullName>
    </submittedName>
</protein>
<dbReference type="InterPro" id="IPR013249">
    <property type="entry name" value="RNA_pol_sigma70_r4_t2"/>
</dbReference>
<feature type="domain" description="RNA polymerase sigma factor 70 region 4 type 2" evidence="7">
    <location>
        <begin position="104"/>
        <end position="153"/>
    </location>
</feature>
<dbReference type="NCBIfam" id="TIGR02937">
    <property type="entry name" value="sigma70-ECF"/>
    <property type="match status" value="1"/>
</dbReference>
<gene>
    <name evidence="9" type="ORF">J2S69_000311</name>
    <name evidence="8" type="ORF">O2L01_23215</name>
</gene>
<dbReference type="Pfam" id="PF08281">
    <property type="entry name" value="Sigma70_r4_2"/>
    <property type="match status" value="1"/>
</dbReference>
<accession>A0A9X3PXM8</accession>
<dbReference type="EMBL" id="JAVDYD010000001">
    <property type="protein sequence ID" value="MDR7336592.1"/>
    <property type="molecule type" value="Genomic_DNA"/>
</dbReference>
<evidence type="ECO:0000313" key="10">
    <source>
        <dbReference type="Proteomes" id="UP001145799"/>
    </source>
</evidence>
<evidence type="ECO:0000313" key="8">
    <source>
        <dbReference type="EMBL" id="MDA1387923.1"/>
    </source>
</evidence>
<evidence type="ECO:0000259" key="7">
    <source>
        <dbReference type="Pfam" id="PF08281"/>
    </source>
</evidence>
<comment type="caution">
    <text evidence="8">The sequence shown here is derived from an EMBL/GenBank/DDBJ whole genome shotgun (WGS) entry which is preliminary data.</text>
</comment>
<dbReference type="InterPro" id="IPR013325">
    <property type="entry name" value="RNA_pol_sigma_r2"/>
</dbReference>
<dbReference type="GO" id="GO:0003677">
    <property type="term" value="F:DNA binding"/>
    <property type="evidence" value="ECO:0007669"/>
    <property type="project" value="UniProtKB-KW"/>
</dbReference>
<dbReference type="Proteomes" id="UP001145799">
    <property type="component" value="Unassembled WGS sequence"/>
</dbReference>
<organism evidence="8 10">
    <name type="scientific">Glycomyces lechevalierae</name>
    <dbReference type="NCBI Taxonomy" id="256034"/>
    <lineage>
        <taxon>Bacteria</taxon>
        <taxon>Bacillati</taxon>
        <taxon>Actinomycetota</taxon>
        <taxon>Actinomycetes</taxon>
        <taxon>Glycomycetales</taxon>
        <taxon>Glycomycetaceae</taxon>
        <taxon>Glycomyces</taxon>
    </lineage>
</organism>
<name>A0A9X3PXM8_9ACTN</name>